<dbReference type="PANTHER" id="PTHR11439">
    <property type="entry name" value="GAG-POL-RELATED RETROTRANSPOSON"/>
    <property type="match status" value="1"/>
</dbReference>
<evidence type="ECO:0000259" key="1">
    <source>
        <dbReference type="Pfam" id="PF07727"/>
    </source>
</evidence>
<keyword evidence="2" id="KW-1185">Reference proteome</keyword>
<feature type="domain" description="Reverse transcriptase Ty1/copia-type" evidence="1">
    <location>
        <begin position="2"/>
        <end position="70"/>
    </location>
</feature>
<organism evidence="2 3">
    <name type="scientific">Dioscorea cayennensis subsp. rotundata</name>
    <name type="common">White Guinea yam</name>
    <name type="synonym">Dioscorea rotundata</name>
    <dbReference type="NCBI Taxonomy" id="55577"/>
    <lineage>
        <taxon>Eukaryota</taxon>
        <taxon>Viridiplantae</taxon>
        <taxon>Streptophyta</taxon>
        <taxon>Embryophyta</taxon>
        <taxon>Tracheophyta</taxon>
        <taxon>Spermatophyta</taxon>
        <taxon>Magnoliopsida</taxon>
        <taxon>Liliopsida</taxon>
        <taxon>Dioscoreales</taxon>
        <taxon>Dioscoreaceae</taxon>
        <taxon>Dioscorea</taxon>
    </lineage>
</organism>
<protein>
    <submittedName>
        <fullName evidence="3">Uncharacterized mitochondrial protein AtMg00810-like</fullName>
    </submittedName>
</protein>
<dbReference type="CDD" id="cd09272">
    <property type="entry name" value="RNase_HI_RT_Ty1"/>
    <property type="match status" value="1"/>
</dbReference>
<dbReference type="Proteomes" id="UP001515500">
    <property type="component" value="Chromosome 17"/>
</dbReference>
<proteinExistence type="predicted"/>
<dbReference type="InterPro" id="IPR043502">
    <property type="entry name" value="DNA/RNA_pol_sf"/>
</dbReference>
<dbReference type="PANTHER" id="PTHR11439:SF483">
    <property type="entry name" value="PEPTIDE SYNTHASE GLIP-LIKE, PUTATIVE (AFU_ORTHOLOGUE AFUA_3G12920)-RELATED"/>
    <property type="match status" value="1"/>
</dbReference>
<dbReference type="AlphaFoldDB" id="A0AB40CVW3"/>
<reference evidence="3" key="1">
    <citation type="submission" date="2025-08" db="UniProtKB">
        <authorList>
            <consortium name="RefSeq"/>
        </authorList>
    </citation>
    <scope>IDENTIFICATION</scope>
</reference>
<accession>A0AB40CVW3</accession>
<dbReference type="InterPro" id="IPR013103">
    <property type="entry name" value="RVT_2"/>
</dbReference>
<dbReference type="Pfam" id="PF07727">
    <property type="entry name" value="RVT_2"/>
    <property type="match status" value="1"/>
</dbReference>
<gene>
    <name evidence="3" type="primary">LOC120281310</name>
</gene>
<evidence type="ECO:0000313" key="2">
    <source>
        <dbReference type="Proteomes" id="UP001515500"/>
    </source>
</evidence>
<dbReference type="SUPFAM" id="SSF56672">
    <property type="entry name" value="DNA/RNA polymerases"/>
    <property type="match status" value="1"/>
</dbReference>
<dbReference type="GeneID" id="120281310"/>
<sequence>MGSSLKIVEQFKQEMENMFEMNDLGLMKYFLGFEIKQDVYGIHLSQKKYAEELLKIYKMRGCKALSIPISASTKQQLFEQSEEANATYYRCLIGKLLYLTHSRPDLMPVVSLLSRFMACPTKIQFAAARNVLRYVAGTLDFGIQYYRSSKFVLEGFSDSDWCGDLRDRKSTSGFVFNLGSGAVCWASKKQDVVALSSTETEYIALCGACCHGVWMKKILTDFGIQVEDAFPILCDNKFCILIAKNPALHGRSKHIDVKFHYIRELVNNKLMELKLSVVILLMYQCDY</sequence>
<name>A0AB40CVW3_DIOCR</name>
<dbReference type="RefSeq" id="XP_039144100.1">
    <property type="nucleotide sequence ID" value="XM_039288166.1"/>
</dbReference>
<evidence type="ECO:0000313" key="3">
    <source>
        <dbReference type="RefSeq" id="XP_039144100.1"/>
    </source>
</evidence>